<organism evidence="5 6">
    <name type="scientific">Limosilactobacillus rudii</name>
    <dbReference type="NCBI Taxonomy" id="2759755"/>
    <lineage>
        <taxon>Bacteria</taxon>
        <taxon>Bacillati</taxon>
        <taxon>Bacillota</taxon>
        <taxon>Bacilli</taxon>
        <taxon>Lactobacillales</taxon>
        <taxon>Lactobacillaceae</taxon>
        <taxon>Limosilactobacillus</taxon>
    </lineage>
</organism>
<dbReference type="GO" id="GO:0016887">
    <property type="term" value="F:ATP hydrolysis activity"/>
    <property type="evidence" value="ECO:0007669"/>
    <property type="project" value="TreeGrafter"/>
</dbReference>
<keyword evidence="3" id="KW-0067">ATP-binding</keyword>
<dbReference type="InterPro" id="IPR047667">
    <property type="entry name" value="ATPase_ComGA"/>
</dbReference>
<dbReference type="EMBL" id="JACIVA010000053">
    <property type="protein sequence ID" value="MBB1097921.1"/>
    <property type="molecule type" value="Genomic_DNA"/>
</dbReference>
<accession>A0A7W3YNX0</accession>
<dbReference type="SUPFAM" id="SSF52540">
    <property type="entry name" value="P-loop containing nucleoside triphosphate hydrolases"/>
    <property type="match status" value="1"/>
</dbReference>
<dbReference type="PANTHER" id="PTHR30258:SF2">
    <property type="entry name" value="COMG OPERON PROTEIN 1"/>
    <property type="match status" value="1"/>
</dbReference>
<dbReference type="Proteomes" id="UP000517106">
    <property type="component" value="Unassembled WGS sequence"/>
</dbReference>
<dbReference type="Gene3D" id="3.40.50.300">
    <property type="entry name" value="P-loop containing nucleotide triphosphate hydrolases"/>
    <property type="match status" value="1"/>
</dbReference>
<sequence length="325" mass="36665">MTSFEEQLTTVIKEAANDLYILPRDNYYQLLMAKNGEIIALRKVSEKYGQHFISYLKYQADMAVSEHRRPQLGSFNFVCEEQNVNLRLSSVGDYRGRESLVIRFIYQLIDTQFNFLVPQHWEALQKCCQQRGLILFAGPMGAGKTTTMYQLARALLPDKVVLTIEDPVEIEEPGFIQLQVNDLAGMDYQSLIKVGLRHRPNVFIIGEIRDAQTAAMTVQAALSGHLVLGTIHAQNAKGVIARLQQLGIDRYYLQQVLTAISYQRLLPLTNGKQAILCDLLYQGHLMNSIINNGERGMSDEWTKNLKNAVAKGKISPKVAEEFAQG</sequence>
<feature type="domain" description="Bacterial type II secretion system protein E" evidence="4">
    <location>
        <begin position="6"/>
        <end position="267"/>
    </location>
</feature>
<evidence type="ECO:0000256" key="3">
    <source>
        <dbReference type="ARBA" id="ARBA00022840"/>
    </source>
</evidence>
<dbReference type="GO" id="GO:0005886">
    <property type="term" value="C:plasma membrane"/>
    <property type="evidence" value="ECO:0007669"/>
    <property type="project" value="TreeGrafter"/>
</dbReference>
<dbReference type="PANTHER" id="PTHR30258">
    <property type="entry name" value="TYPE II SECRETION SYSTEM PROTEIN GSPE-RELATED"/>
    <property type="match status" value="1"/>
</dbReference>
<dbReference type="NCBIfam" id="NF041000">
    <property type="entry name" value="ATPase_ComGA"/>
    <property type="match status" value="1"/>
</dbReference>
<dbReference type="Gene3D" id="3.30.450.90">
    <property type="match status" value="1"/>
</dbReference>
<protein>
    <submittedName>
        <fullName evidence="5">Flp pilus assembly complex ATPase component TadA</fullName>
    </submittedName>
</protein>
<proteinExistence type="inferred from homology"/>
<dbReference type="Pfam" id="PF00437">
    <property type="entry name" value="T2SSE"/>
    <property type="match status" value="1"/>
</dbReference>
<dbReference type="InterPro" id="IPR001482">
    <property type="entry name" value="T2SS/T4SS_dom"/>
</dbReference>
<name>A0A7W3YNX0_9LACO</name>
<keyword evidence="2" id="KW-0547">Nucleotide-binding</keyword>
<dbReference type="RefSeq" id="WP_182596633.1">
    <property type="nucleotide sequence ID" value="NZ_JACIVA010000053.1"/>
</dbReference>
<comment type="caution">
    <text evidence="5">The sequence shown here is derived from an EMBL/GenBank/DDBJ whole genome shotgun (WGS) entry which is preliminary data.</text>
</comment>
<gene>
    <name evidence="5" type="primary">tadA</name>
    <name evidence="5" type="ORF">H5S09_08235</name>
</gene>
<evidence type="ECO:0000256" key="2">
    <source>
        <dbReference type="ARBA" id="ARBA00022741"/>
    </source>
</evidence>
<keyword evidence="6" id="KW-1185">Reference proteome</keyword>
<dbReference type="GO" id="GO:0005524">
    <property type="term" value="F:ATP binding"/>
    <property type="evidence" value="ECO:0007669"/>
    <property type="project" value="UniProtKB-KW"/>
</dbReference>
<dbReference type="AlphaFoldDB" id="A0A7W3YNX0"/>
<evidence type="ECO:0000313" key="5">
    <source>
        <dbReference type="EMBL" id="MBB1097921.1"/>
    </source>
</evidence>
<reference evidence="5 6" key="1">
    <citation type="submission" date="2020-07" db="EMBL/GenBank/DDBJ databases">
        <title>Description of Limosilactobacillus balticus sp. nov., Limosilactobacillus agrestis sp. nov., Limosilactobacillus albertensis sp. nov., Limosilactobacillus rudii sp. nov., Limosilactobacillus fastidiosus sp. nov., five novel Limosilactobacillus species isolated from the vertebrate gastrointestinal tract, and proposal of 6 subspecies of Limosilactobacillus reuteri adapted to the gastrointestinal tract of specific vertebrate hosts.</title>
        <authorList>
            <person name="Li F."/>
            <person name="Cheng C."/>
            <person name="Zheng J."/>
            <person name="Quevedo R.M."/>
            <person name="Li J."/>
            <person name="Roos S."/>
            <person name="Gaenzle M.G."/>
            <person name="Walter J."/>
        </authorList>
    </citation>
    <scope>NUCLEOTIDE SEQUENCE [LARGE SCALE GENOMIC DNA]</scope>
    <source>
        <strain evidence="5 6">STM2_1</strain>
    </source>
</reference>
<evidence type="ECO:0000256" key="1">
    <source>
        <dbReference type="ARBA" id="ARBA00006611"/>
    </source>
</evidence>
<dbReference type="CDD" id="cd01129">
    <property type="entry name" value="PulE-GspE-like"/>
    <property type="match status" value="1"/>
</dbReference>
<evidence type="ECO:0000313" key="6">
    <source>
        <dbReference type="Proteomes" id="UP000517106"/>
    </source>
</evidence>
<evidence type="ECO:0000259" key="4">
    <source>
        <dbReference type="Pfam" id="PF00437"/>
    </source>
</evidence>
<comment type="similarity">
    <text evidence="1">Belongs to the GSP E family.</text>
</comment>
<dbReference type="InterPro" id="IPR027417">
    <property type="entry name" value="P-loop_NTPase"/>
</dbReference>